<gene>
    <name evidence="1" type="ORF">DSPE1174_LOCUS3606</name>
</gene>
<name>A0A7S2AV46_9STRA</name>
<accession>A0A7S2AV46</accession>
<protein>
    <submittedName>
        <fullName evidence="1">Uncharacterized protein</fullName>
    </submittedName>
</protein>
<sequence>MELLSTQQQQLQEVLDEGYKTLQRELSTTQEAPDQRGDSVSLIVDNMVSTVCIRSMGDFSAVQNKLEMALASKAEMSEVLRLFKAEVEEIREFSITERGLMHSIVAKSGSPEVELVSSFSHSFLLAMHVCIISYFHNYVCLRSAFIWAIRGKMKVVAARKCGLPKKEKRSFKVY</sequence>
<dbReference type="EMBL" id="HBGS01006843">
    <property type="protein sequence ID" value="CAD9378599.1"/>
    <property type="molecule type" value="Transcribed_RNA"/>
</dbReference>
<dbReference type="AlphaFoldDB" id="A0A7S2AV46"/>
<reference evidence="1" key="1">
    <citation type="submission" date="2021-01" db="EMBL/GenBank/DDBJ databases">
        <authorList>
            <person name="Corre E."/>
            <person name="Pelletier E."/>
            <person name="Niang G."/>
            <person name="Scheremetjew M."/>
            <person name="Finn R."/>
            <person name="Kale V."/>
            <person name="Holt S."/>
            <person name="Cochrane G."/>
            <person name="Meng A."/>
            <person name="Brown T."/>
            <person name="Cohen L."/>
        </authorList>
    </citation>
    <scope>NUCLEOTIDE SEQUENCE</scope>
    <source>
        <strain evidence="1">CCMP1381</strain>
    </source>
</reference>
<organism evidence="1">
    <name type="scientific">Octactis speculum</name>
    <dbReference type="NCBI Taxonomy" id="3111310"/>
    <lineage>
        <taxon>Eukaryota</taxon>
        <taxon>Sar</taxon>
        <taxon>Stramenopiles</taxon>
        <taxon>Ochrophyta</taxon>
        <taxon>Dictyochophyceae</taxon>
        <taxon>Dictyochales</taxon>
        <taxon>Dictyochaceae</taxon>
        <taxon>Octactis</taxon>
    </lineage>
</organism>
<evidence type="ECO:0000313" key="1">
    <source>
        <dbReference type="EMBL" id="CAD9378599.1"/>
    </source>
</evidence>
<proteinExistence type="predicted"/>